<proteinExistence type="predicted"/>
<accession>A0A0K1LLU0</accession>
<evidence type="ECO:0000313" key="1">
    <source>
        <dbReference type="EMBL" id="AKU43208.1"/>
    </source>
</evidence>
<dbReference type="OrthoDB" id="35766at10239"/>
<name>A0A0K1LLU0_9CAUD</name>
<sequence>MTSGIQIRMPDIRRALMCGRGVQGWFRLRGLDYDRFIREGFPIEELEAIDCEMSRQVCSAAREHYNKPKEA</sequence>
<dbReference type="EMBL" id="KR935215">
    <property type="protein sequence ID" value="AKU43208.1"/>
    <property type="molecule type" value="Genomic_DNA"/>
</dbReference>
<organism evidence="1 2">
    <name type="scientific">Rhodobacter phage RcSpartan</name>
    <dbReference type="NCBI Taxonomy" id="1662331"/>
    <lineage>
        <taxon>Viruses</taxon>
        <taxon>Duplodnaviria</taxon>
        <taxon>Heunggongvirae</taxon>
        <taxon>Uroviricota</taxon>
        <taxon>Caudoviricetes</taxon>
        <taxon>Titanvirus</taxon>
        <taxon>Titanvirus rcspartan</taxon>
    </lineage>
</organism>
<dbReference type="Proteomes" id="UP000222205">
    <property type="component" value="Segment"/>
</dbReference>
<keyword evidence="2" id="KW-1185">Reference proteome</keyword>
<protein>
    <submittedName>
        <fullName evidence="1">Uncharacterized protein</fullName>
    </submittedName>
</protein>
<gene>
    <name evidence="1" type="ORF">RCSPARTAN_25</name>
</gene>
<evidence type="ECO:0000313" key="2">
    <source>
        <dbReference type="Proteomes" id="UP000222205"/>
    </source>
</evidence>
<reference evidence="1 2" key="1">
    <citation type="journal article" date="2016" name="Genome Announc.">
        <title>Complete Genome Sequences of Five Bacteriophages That Infect Rhodobacter capsulatus.</title>
        <authorList>
            <person name="Bollivar D.W."/>
            <person name="Bernardoni B."/>
            <person name="Bockman M.R."/>
            <person name="Miller B.M."/>
            <person name="Russell D.A."/>
            <person name="Delesalle V.A."/>
            <person name="Krukonis G.P."/>
            <person name="Hatfull G.F."/>
            <person name="Cross M.R."/>
            <person name="Szewczyk M.M."/>
            <person name="Eppurath A."/>
        </authorList>
    </citation>
    <scope>NUCLEOTIDE SEQUENCE [LARGE SCALE GENOMIC DNA]</scope>
</reference>